<feature type="transmembrane region" description="Helical" evidence="1">
    <location>
        <begin position="484"/>
        <end position="505"/>
    </location>
</feature>
<protein>
    <submittedName>
        <fullName evidence="2">Putative ABC exporter</fullName>
    </submittedName>
</protein>
<sequence>MKSILYLLWRRYINGLKRTFTKPLSAIITVLAGGGMLTGMIFAFAFPRKGIDGDLNIIVSCILLGIGLLLSNAMLSSNQNGIFTLQDANFLFQAPIKPAYVLFMAILQIVPTSLLTALMFTFYIPFLTGTSMGVGEYLLTLLLTSLLIAFTYLVFYYIYILDTEYKGIRKKSKYVLWAVIGLIALVFLAVFYSKGFNIYEAAKTFFSSPFYNALPLFGWAKWGVMGTIEKQYLTAYIPALLLMLGTNLLLIYAIMRCKADFYEQALSDSYKINEILESAKTNNYDVRSVAKVKKKVQKGSFKSGAAALFSKQILEMRKTSTAFVFRELISGLVYIAMAYFMKMSFVFVFYMILFISLTASTSDTWNRDFKKPYVFLIPESSLKKVLYSVLPSFFKTVFNGTIILLLSGIVFKAPVTDLLAYIIIFASFSMVFVLTEVLSYRVMNGLKSAVALAFLRSLFAMLGGIPSAIAAVILMIILQDAFSVIYIAPIIVLMNLAVSLLMAFLSRSLFESSELA</sequence>
<evidence type="ECO:0000313" key="2">
    <source>
        <dbReference type="EMBL" id="SDM90276.1"/>
    </source>
</evidence>
<dbReference type="AlphaFoldDB" id="A0A1G9X1F2"/>
<feature type="transmembrane region" description="Helical" evidence="1">
    <location>
        <begin position="450"/>
        <end position="478"/>
    </location>
</feature>
<dbReference type="STRING" id="258515.SAMN05192585_10753"/>
<keyword evidence="1" id="KW-0812">Transmembrane</keyword>
<feature type="transmembrane region" description="Helical" evidence="1">
    <location>
        <begin position="418"/>
        <end position="438"/>
    </location>
</feature>
<organism evidence="2 3">
    <name type="scientific">Acetanaerobacterium elongatum</name>
    <dbReference type="NCBI Taxonomy" id="258515"/>
    <lineage>
        <taxon>Bacteria</taxon>
        <taxon>Bacillati</taxon>
        <taxon>Bacillota</taxon>
        <taxon>Clostridia</taxon>
        <taxon>Eubacteriales</taxon>
        <taxon>Oscillospiraceae</taxon>
        <taxon>Acetanaerobacterium</taxon>
    </lineage>
</organism>
<proteinExistence type="predicted"/>
<gene>
    <name evidence="2" type="ORF">SAMN05192585_10753</name>
</gene>
<evidence type="ECO:0000313" key="3">
    <source>
        <dbReference type="Proteomes" id="UP000199182"/>
    </source>
</evidence>
<accession>A0A1G9X1F2</accession>
<feature type="transmembrane region" description="Helical" evidence="1">
    <location>
        <begin position="99"/>
        <end position="125"/>
    </location>
</feature>
<reference evidence="2 3" key="1">
    <citation type="submission" date="2016-10" db="EMBL/GenBank/DDBJ databases">
        <authorList>
            <person name="de Groot N.N."/>
        </authorList>
    </citation>
    <scope>NUCLEOTIDE SEQUENCE [LARGE SCALE GENOMIC DNA]</scope>
    <source>
        <strain evidence="2 3">CGMCC 1.5012</strain>
    </source>
</reference>
<dbReference type="EMBL" id="FNID01000007">
    <property type="protein sequence ID" value="SDM90276.1"/>
    <property type="molecule type" value="Genomic_DNA"/>
</dbReference>
<feature type="transmembrane region" description="Helical" evidence="1">
    <location>
        <begin position="174"/>
        <end position="192"/>
    </location>
</feature>
<dbReference type="OrthoDB" id="816862at2"/>
<keyword evidence="3" id="KW-1185">Reference proteome</keyword>
<dbReference type="Proteomes" id="UP000199182">
    <property type="component" value="Unassembled WGS sequence"/>
</dbReference>
<dbReference type="InterPro" id="IPR031584">
    <property type="entry name" value="Put_ABC_export"/>
</dbReference>
<name>A0A1G9X1F2_9FIRM</name>
<evidence type="ECO:0000256" key="1">
    <source>
        <dbReference type="SAM" id="Phobius"/>
    </source>
</evidence>
<feature type="transmembrane region" description="Helical" evidence="1">
    <location>
        <begin position="137"/>
        <end position="162"/>
    </location>
</feature>
<keyword evidence="1" id="KW-0472">Membrane</keyword>
<feature type="transmembrane region" description="Helical" evidence="1">
    <location>
        <begin position="57"/>
        <end position="78"/>
    </location>
</feature>
<keyword evidence="1" id="KW-1133">Transmembrane helix</keyword>
<feature type="transmembrane region" description="Helical" evidence="1">
    <location>
        <begin position="235"/>
        <end position="255"/>
    </location>
</feature>
<feature type="transmembrane region" description="Helical" evidence="1">
    <location>
        <begin position="20"/>
        <end position="45"/>
    </location>
</feature>
<dbReference type="RefSeq" id="WP_092638596.1">
    <property type="nucleotide sequence ID" value="NZ_FNID01000007.1"/>
</dbReference>
<feature type="transmembrane region" description="Helical" evidence="1">
    <location>
        <begin position="385"/>
        <end position="406"/>
    </location>
</feature>
<dbReference type="Pfam" id="PF16962">
    <property type="entry name" value="ABC_export"/>
    <property type="match status" value="1"/>
</dbReference>